<keyword evidence="3" id="KW-1185">Reference proteome</keyword>
<sequence>MASRQTRQPKNHQVKRPTIKIYLKRNEDGKWKFVKPPPGARAQTQALAHRVPKATQNDIVKSIPSKSDGTTTTSEKA</sequence>
<evidence type="ECO:0000313" key="3">
    <source>
        <dbReference type="Proteomes" id="UP000030752"/>
    </source>
</evidence>
<dbReference type="Proteomes" id="UP000030752">
    <property type="component" value="Unassembled WGS sequence"/>
</dbReference>
<evidence type="ECO:0000313" key="2">
    <source>
        <dbReference type="EMBL" id="ETN46637.1"/>
    </source>
</evidence>
<dbReference type="GeneID" id="19968162"/>
<name>W2SD53_CYPE1</name>
<organism evidence="2 3">
    <name type="scientific">Cyphellophora europaea (strain CBS 101466)</name>
    <name type="common">Phialophora europaea</name>
    <dbReference type="NCBI Taxonomy" id="1220924"/>
    <lineage>
        <taxon>Eukaryota</taxon>
        <taxon>Fungi</taxon>
        <taxon>Dikarya</taxon>
        <taxon>Ascomycota</taxon>
        <taxon>Pezizomycotina</taxon>
        <taxon>Eurotiomycetes</taxon>
        <taxon>Chaetothyriomycetidae</taxon>
        <taxon>Chaetothyriales</taxon>
        <taxon>Cyphellophoraceae</taxon>
        <taxon>Cyphellophora</taxon>
    </lineage>
</organism>
<accession>W2SD53</accession>
<evidence type="ECO:0000256" key="1">
    <source>
        <dbReference type="SAM" id="MobiDB-lite"/>
    </source>
</evidence>
<dbReference type="HOGENOM" id="CLU_2638006_0_0_1"/>
<dbReference type="VEuPathDB" id="FungiDB:HMPREF1541_00823"/>
<protein>
    <submittedName>
        <fullName evidence="2">Uncharacterized protein</fullName>
    </submittedName>
</protein>
<proteinExistence type="predicted"/>
<gene>
    <name evidence="2" type="ORF">HMPREF1541_00823</name>
</gene>
<dbReference type="InParanoid" id="W2SD53"/>
<reference evidence="2 3" key="1">
    <citation type="submission" date="2013-03" db="EMBL/GenBank/DDBJ databases">
        <title>The Genome Sequence of Phialophora europaea CBS 101466.</title>
        <authorList>
            <consortium name="The Broad Institute Genomics Platform"/>
            <person name="Cuomo C."/>
            <person name="de Hoog S."/>
            <person name="Gorbushina A."/>
            <person name="Walker B."/>
            <person name="Young S.K."/>
            <person name="Zeng Q."/>
            <person name="Gargeya S."/>
            <person name="Fitzgerald M."/>
            <person name="Haas B."/>
            <person name="Abouelleil A."/>
            <person name="Allen A.W."/>
            <person name="Alvarado L."/>
            <person name="Arachchi H.M."/>
            <person name="Berlin A.M."/>
            <person name="Chapman S.B."/>
            <person name="Gainer-Dewar J."/>
            <person name="Goldberg J."/>
            <person name="Griggs A."/>
            <person name="Gujja S."/>
            <person name="Hansen M."/>
            <person name="Howarth C."/>
            <person name="Imamovic A."/>
            <person name="Ireland A."/>
            <person name="Larimer J."/>
            <person name="McCowan C."/>
            <person name="Murphy C."/>
            <person name="Pearson M."/>
            <person name="Poon T.W."/>
            <person name="Priest M."/>
            <person name="Roberts A."/>
            <person name="Saif S."/>
            <person name="Shea T."/>
            <person name="Sisk P."/>
            <person name="Sykes S."/>
            <person name="Wortman J."/>
            <person name="Nusbaum C."/>
            <person name="Birren B."/>
        </authorList>
    </citation>
    <scope>NUCLEOTIDE SEQUENCE [LARGE SCALE GENOMIC DNA]</scope>
    <source>
        <strain evidence="2 3">CBS 101466</strain>
    </source>
</reference>
<dbReference type="RefSeq" id="XP_008711349.1">
    <property type="nucleotide sequence ID" value="XM_008713127.1"/>
</dbReference>
<dbReference type="AlphaFoldDB" id="W2SD53"/>
<feature type="compositionally biased region" description="Polar residues" evidence="1">
    <location>
        <begin position="54"/>
        <end position="77"/>
    </location>
</feature>
<dbReference type="EMBL" id="KB822711">
    <property type="protein sequence ID" value="ETN46637.1"/>
    <property type="molecule type" value="Genomic_DNA"/>
</dbReference>
<feature type="region of interest" description="Disordered" evidence="1">
    <location>
        <begin position="49"/>
        <end position="77"/>
    </location>
</feature>